<evidence type="ECO:0000256" key="1">
    <source>
        <dbReference type="SAM" id="Phobius"/>
    </source>
</evidence>
<keyword evidence="1" id="KW-0812">Transmembrane</keyword>
<dbReference type="KEGG" id="mgk:FSB76_30025"/>
<reference evidence="2 3" key="1">
    <citation type="journal article" date="2013" name="J. Microbiol.">
        <title>Mucilaginibacter ginsenosidivorax sp. nov., with ginsenoside converting activity isolated from sediment.</title>
        <authorList>
            <person name="Kim J.K."/>
            <person name="Choi T.E."/>
            <person name="Liu Q.M."/>
            <person name="Park H.Y."/>
            <person name="Yi T.H."/>
            <person name="Yoon M.H."/>
            <person name="Kim S.C."/>
            <person name="Im W.T."/>
        </authorList>
    </citation>
    <scope>NUCLEOTIDE SEQUENCE [LARGE SCALE GENOMIC DNA]</scope>
    <source>
        <strain evidence="2 3">KHI28</strain>
    </source>
</reference>
<proteinExistence type="predicted"/>
<gene>
    <name evidence="2" type="ORF">FSB76_30025</name>
</gene>
<dbReference type="AlphaFoldDB" id="A0A5B8W8V1"/>
<name>A0A5B8W8V1_9SPHI</name>
<feature type="transmembrane region" description="Helical" evidence="1">
    <location>
        <begin position="574"/>
        <end position="591"/>
    </location>
</feature>
<organism evidence="2 3">
    <name type="scientific">Mucilaginibacter ginsenosidivorax</name>
    <dbReference type="NCBI Taxonomy" id="862126"/>
    <lineage>
        <taxon>Bacteria</taxon>
        <taxon>Pseudomonadati</taxon>
        <taxon>Bacteroidota</taxon>
        <taxon>Sphingobacteriia</taxon>
        <taxon>Sphingobacteriales</taxon>
        <taxon>Sphingobacteriaceae</taxon>
        <taxon>Mucilaginibacter</taxon>
    </lineage>
</organism>
<evidence type="ECO:0008006" key="4">
    <source>
        <dbReference type="Google" id="ProtNLM"/>
    </source>
</evidence>
<evidence type="ECO:0000313" key="2">
    <source>
        <dbReference type="EMBL" id="QEC79989.1"/>
    </source>
</evidence>
<feature type="transmembrane region" description="Helical" evidence="1">
    <location>
        <begin position="6"/>
        <end position="24"/>
    </location>
</feature>
<keyword evidence="3" id="KW-1185">Reference proteome</keyword>
<dbReference type="RefSeq" id="WP_147060111.1">
    <property type="nucleotide sequence ID" value="NZ_CP042437.1"/>
</dbReference>
<feature type="transmembrane region" description="Helical" evidence="1">
    <location>
        <begin position="31"/>
        <end position="54"/>
    </location>
</feature>
<dbReference type="OrthoDB" id="980086at2"/>
<dbReference type="Proteomes" id="UP000321362">
    <property type="component" value="Chromosome"/>
</dbReference>
<accession>A0A5B8W8V1</accession>
<evidence type="ECO:0000313" key="3">
    <source>
        <dbReference type="Proteomes" id="UP000321362"/>
    </source>
</evidence>
<keyword evidence="1" id="KW-1133">Transmembrane helix</keyword>
<protein>
    <recommendedName>
        <fullName evidence="4">Aerotolerance regulator N-terminal domain-containing protein</fullName>
    </recommendedName>
</protein>
<keyword evidence="1" id="KW-0472">Membrane</keyword>
<dbReference type="EMBL" id="CP042437">
    <property type="protein sequence ID" value="QEC79989.1"/>
    <property type="molecule type" value="Genomic_DNA"/>
</dbReference>
<sequence length="594" mass="65521">MNWNTIVIVICILIAAFAVWKEYVRANQSRLVLRLLATITAIIALACIALPLTYQVEVNRQDKMEVLLLTEGFSGDSLSRYNTEKIFTLNSTISKKNPKAVLIYDLADLKSDSTITQIRILGDGLDKEELQRLDHVPVIFHPAVFKQGITAVTWNEHLKAGDEINVAGTYKNSLSQKIKLVLKGLSTGLDSVIIPPGQASPFNLKSTPKNLGKNVYNLLAIAGTDTLGNENIPLQIEPAKALNVLMLTASPDFESRFLKNWLSENGYAVAVRSAISKDKFNKEFINLAQFPLDHLSASVFRKFDVLIADLSVLKTLNGAEAAALQQEVTQKGLGVVIRADSTLRSNSWLQRDFPADRLAVKDPAPVSLSIQGKTGNTAKLNAGMVYLATQTNTQSLVSDYYGHVLAANTLAGAGKLVFTPLNNTFSWVLSGNKADYSALWSLLIAKAARKVATPESWTVKSAIPTVSNLVELQLESAVAPSVIQIDSAVISPIQNSKLPFQWRVNYWPQADGWQSVKQGNGALSWFYVYNYNDWNTIRALKKQADTKTYIANNAIKSNVTKQIHEKATIAVSKIYFYILLLIACAFLWLEARFQ</sequence>